<feature type="transmembrane region" description="Helical" evidence="4">
    <location>
        <begin position="61"/>
        <end position="85"/>
    </location>
</feature>
<dbReference type="PROSITE" id="PS50005">
    <property type="entry name" value="TPR"/>
    <property type="match status" value="1"/>
</dbReference>
<dbReference type="Pfam" id="PF13414">
    <property type="entry name" value="TPR_11"/>
    <property type="match status" value="1"/>
</dbReference>
<feature type="transmembrane region" description="Helical" evidence="4">
    <location>
        <begin position="145"/>
        <end position="167"/>
    </location>
</feature>
<proteinExistence type="predicted"/>
<dbReference type="PANTHER" id="PTHR44943">
    <property type="entry name" value="CELLULOSE SYNTHASE OPERON PROTEIN C"/>
    <property type="match status" value="1"/>
</dbReference>
<keyword evidence="4" id="KW-0812">Transmembrane</keyword>
<dbReference type="InterPro" id="IPR051685">
    <property type="entry name" value="Ycf3/AcsC/BcsC/TPR_MFPF"/>
</dbReference>
<feature type="transmembrane region" description="Helical" evidence="4">
    <location>
        <begin position="342"/>
        <end position="363"/>
    </location>
</feature>
<feature type="transmembrane region" description="Helical" evidence="4">
    <location>
        <begin position="31"/>
        <end position="49"/>
    </location>
</feature>
<evidence type="ECO:0000313" key="5">
    <source>
        <dbReference type="EMBL" id="OGG33379.1"/>
    </source>
</evidence>
<dbReference type="Gene3D" id="1.25.40.10">
    <property type="entry name" value="Tetratricopeptide repeat domain"/>
    <property type="match status" value="1"/>
</dbReference>
<feature type="transmembrane region" description="Helical" evidence="4">
    <location>
        <begin position="116"/>
        <end position="139"/>
    </location>
</feature>
<dbReference type="AlphaFoldDB" id="A0A1F6B8W0"/>
<dbReference type="InterPro" id="IPR019734">
    <property type="entry name" value="TPR_rpt"/>
</dbReference>
<organism evidence="5 6">
    <name type="scientific">Candidatus Gottesmanbacteria bacterium RIFCSPLOWO2_01_FULL_42_22</name>
    <dbReference type="NCBI Taxonomy" id="1798391"/>
    <lineage>
        <taxon>Bacteria</taxon>
        <taxon>Candidatus Gottesmaniibacteriota</taxon>
    </lineage>
</organism>
<keyword evidence="1" id="KW-0677">Repeat</keyword>
<evidence type="ECO:0000256" key="2">
    <source>
        <dbReference type="ARBA" id="ARBA00022803"/>
    </source>
</evidence>
<dbReference type="InterPro" id="IPR011990">
    <property type="entry name" value="TPR-like_helical_dom_sf"/>
</dbReference>
<accession>A0A1F6B8W0</accession>
<keyword evidence="4" id="KW-0472">Membrane</keyword>
<evidence type="ECO:0000313" key="6">
    <source>
        <dbReference type="Proteomes" id="UP000176228"/>
    </source>
</evidence>
<dbReference type="STRING" id="1798391.A2968_01130"/>
<feature type="transmembrane region" description="Helical" evidence="4">
    <location>
        <begin position="91"/>
        <end position="109"/>
    </location>
</feature>
<evidence type="ECO:0000256" key="3">
    <source>
        <dbReference type="PROSITE-ProRule" id="PRU00339"/>
    </source>
</evidence>
<feature type="transmembrane region" description="Helical" evidence="4">
    <location>
        <begin position="264"/>
        <end position="285"/>
    </location>
</feature>
<feature type="repeat" description="TPR" evidence="3">
    <location>
        <begin position="494"/>
        <end position="527"/>
    </location>
</feature>
<reference evidence="5 6" key="1">
    <citation type="journal article" date="2016" name="Nat. Commun.">
        <title>Thousands of microbial genomes shed light on interconnected biogeochemical processes in an aquifer system.</title>
        <authorList>
            <person name="Anantharaman K."/>
            <person name="Brown C.T."/>
            <person name="Hug L.A."/>
            <person name="Sharon I."/>
            <person name="Castelle C.J."/>
            <person name="Probst A.J."/>
            <person name="Thomas B.C."/>
            <person name="Singh A."/>
            <person name="Wilkins M.J."/>
            <person name="Karaoz U."/>
            <person name="Brodie E.L."/>
            <person name="Williams K.H."/>
            <person name="Hubbard S.S."/>
            <person name="Banfield J.F."/>
        </authorList>
    </citation>
    <scope>NUCLEOTIDE SEQUENCE [LARGE SCALE GENOMIC DNA]</scope>
</reference>
<protein>
    <submittedName>
        <fullName evidence="5">Uncharacterized protein</fullName>
    </submittedName>
</protein>
<feature type="transmembrane region" description="Helical" evidence="4">
    <location>
        <begin position="179"/>
        <end position="199"/>
    </location>
</feature>
<dbReference type="SMART" id="SM00028">
    <property type="entry name" value="TPR"/>
    <property type="match status" value="2"/>
</dbReference>
<dbReference type="PANTHER" id="PTHR44943:SF8">
    <property type="entry name" value="TPR REPEAT-CONTAINING PROTEIN MJ0263"/>
    <property type="match status" value="1"/>
</dbReference>
<evidence type="ECO:0000256" key="4">
    <source>
        <dbReference type="SAM" id="Phobius"/>
    </source>
</evidence>
<feature type="transmembrane region" description="Helical" evidence="4">
    <location>
        <begin position="297"/>
        <end position="322"/>
    </location>
</feature>
<name>A0A1F6B8W0_9BACT</name>
<gene>
    <name evidence="5" type="ORF">A2968_01130</name>
</gene>
<evidence type="ECO:0000256" key="1">
    <source>
        <dbReference type="ARBA" id="ARBA00022737"/>
    </source>
</evidence>
<dbReference type="EMBL" id="MFJU01000041">
    <property type="protein sequence ID" value="OGG33379.1"/>
    <property type="molecule type" value="Genomic_DNA"/>
</dbReference>
<keyword evidence="4" id="KW-1133">Transmembrane helix</keyword>
<dbReference type="Proteomes" id="UP000176228">
    <property type="component" value="Unassembled WGS sequence"/>
</dbReference>
<sequence>MTDLIILIFAFIYPLFHSFFTYDPTEVAKMTLLGIIVPLLLFLSSIRLWRKRELPIPRNPYLPVLLLLIGAFTVSGLTSAANIVIPLTTPSSLGSLWLLFGLFLLLSCLDGRMKRIYLDLTIAGSALISLAVIFIYLGILPQTVILPSGSLLTTCLYLTVISAYLLAKFITDIKYGKNPLYIMALLLTLSAGITLAYHLNTDKKALLLPHSQAVWVFSKIAGNPKDLLLGVGPTQFISAFSKFKEASINKTPLWNITFSTSSSFFLNLLTEGGIFSGLLYLWLFFITLKYLRRNLPILFSLAVIFILQMIFPSNMALLYLMFLLMAFSVSPDSRNNWRLPRFYTFSLTMISFVFFLGIGYLSIRNFLAESFYKSSYDSLSEKNGNEVYNMQRSAVILNPHSDKYHLALSQTSLALADSFARIENPSNEEKQKVTKLAQQSIEEAQRAVSANKQNSLVWDNLSKIYGALQKFAIGSDNWAIEAARQKIMLDPANPNSYLSLGTLYFSQEKFAEAENNFREAINLKEDLLSAHFNLALSLKSQGRSQEAKKEFETTLNQLPAASPDLPRLHQELESL</sequence>
<comment type="caution">
    <text evidence="5">The sequence shown here is derived from an EMBL/GenBank/DDBJ whole genome shotgun (WGS) entry which is preliminary data.</text>
</comment>
<dbReference type="SUPFAM" id="SSF48452">
    <property type="entry name" value="TPR-like"/>
    <property type="match status" value="1"/>
</dbReference>
<keyword evidence="2 3" id="KW-0802">TPR repeat</keyword>